<feature type="compositionally biased region" description="Basic and acidic residues" evidence="1">
    <location>
        <begin position="1"/>
        <end position="31"/>
    </location>
</feature>
<dbReference type="EMBL" id="GBXM01024331">
    <property type="protein sequence ID" value="JAH84246.1"/>
    <property type="molecule type" value="Transcribed_RNA"/>
</dbReference>
<feature type="region of interest" description="Disordered" evidence="1">
    <location>
        <begin position="1"/>
        <end position="77"/>
    </location>
</feature>
<evidence type="ECO:0000256" key="1">
    <source>
        <dbReference type="SAM" id="MobiDB-lite"/>
    </source>
</evidence>
<accession>A0A0E9W1Q8</accession>
<name>A0A0E9W1Q8_ANGAN</name>
<evidence type="ECO:0000313" key="2">
    <source>
        <dbReference type="EMBL" id="JAH84246.1"/>
    </source>
</evidence>
<reference evidence="2" key="1">
    <citation type="submission" date="2014-11" db="EMBL/GenBank/DDBJ databases">
        <authorList>
            <person name="Amaro Gonzalez C."/>
        </authorList>
    </citation>
    <scope>NUCLEOTIDE SEQUENCE</scope>
</reference>
<reference evidence="2" key="2">
    <citation type="journal article" date="2015" name="Fish Shellfish Immunol.">
        <title>Early steps in the European eel (Anguilla anguilla)-Vibrio vulnificus interaction in the gills: Role of the RtxA13 toxin.</title>
        <authorList>
            <person name="Callol A."/>
            <person name="Pajuelo D."/>
            <person name="Ebbesson L."/>
            <person name="Teles M."/>
            <person name="MacKenzie S."/>
            <person name="Amaro C."/>
        </authorList>
    </citation>
    <scope>NUCLEOTIDE SEQUENCE</scope>
</reference>
<protein>
    <submittedName>
        <fullName evidence="2">Uncharacterized protein</fullName>
    </submittedName>
</protein>
<proteinExistence type="predicted"/>
<organism evidence="2">
    <name type="scientific">Anguilla anguilla</name>
    <name type="common">European freshwater eel</name>
    <name type="synonym">Muraena anguilla</name>
    <dbReference type="NCBI Taxonomy" id="7936"/>
    <lineage>
        <taxon>Eukaryota</taxon>
        <taxon>Metazoa</taxon>
        <taxon>Chordata</taxon>
        <taxon>Craniata</taxon>
        <taxon>Vertebrata</taxon>
        <taxon>Euteleostomi</taxon>
        <taxon>Actinopterygii</taxon>
        <taxon>Neopterygii</taxon>
        <taxon>Teleostei</taxon>
        <taxon>Anguilliformes</taxon>
        <taxon>Anguillidae</taxon>
        <taxon>Anguilla</taxon>
    </lineage>
</organism>
<dbReference type="AlphaFoldDB" id="A0A0E9W1Q8"/>
<sequence>MQKREKEKERGREQEGERDRERGMEKKERRERGRGRQRCGVLKLHPQHIQKSCTVGGGRRKEEKNQVSKIKKKDLQK</sequence>